<comment type="caution">
    <text evidence="11">The sequence shown here is derived from an EMBL/GenBank/DDBJ whole genome shotgun (WGS) entry which is preliminary data.</text>
</comment>
<feature type="transmembrane region" description="Helical" evidence="9">
    <location>
        <begin position="391"/>
        <end position="413"/>
    </location>
</feature>
<dbReference type="Pfam" id="PF02378">
    <property type="entry name" value="PTS_EIIC"/>
    <property type="match status" value="1"/>
</dbReference>
<keyword evidence="7 8" id="KW-0472">Membrane</keyword>
<name>A0ABU0E4G7_9FIRM</name>
<keyword evidence="4 8" id="KW-0762">Sugar transport</keyword>
<gene>
    <name evidence="11" type="ORF">J2S15_002548</name>
</gene>
<feature type="transmembrane region" description="Helical" evidence="9">
    <location>
        <begin position="31"/>
        <end position="54"/>
    </location>
</feature>
<evidence type="ECO:0000256" key="6">
    <source>
        <dbReference type="ARBA" id="ARBA00022989"/>
    </source>
</evidence>
<evidence type="ECO:0000256" key="1">
    <source>
        <dbReference type="ARBA" id="ARBA00004651"/>
    </source>
</evidence>
<evidence type="ECO:0000256" key="8">
    <source>
        <dbReference type="PIRNR" id="PIRNR006351"/>
    </source>
</evidence>
<dbReference type="InterPro" id="IPR003352">
    <property type="entry name" value="PTS_EIIC"/>
</dbReference>
<sequence length="443" mass="48585">MNKLIEKLQKVLMPIANKLNKNTRILALRDGFMLSLPYTMVGSILTSLFSIPLLDDWMDPGMLSAIRDFVSPTNTFSNGILALIVCLGIAYSLSKRHGLIPLHGALTAVIAFLINIPIGVSVAPNGSSEYILNLSDIGSKSIMTAMLFAMVSVEVYRWAVNHKLTIKLPAGVPGSIQDSFTSFLPAGTAMLFAVIIRTIFLQTEWGDITTFIFYFVQSPLKSLGTTYPAMLIYGIFVNLCWFFGIHGQSLTGSVFGPLLKVTSAENLAALDAGQQLPNIVTSTFAKTWISYGAWIAIPLLIAIYFFRKKRKDWAKIGKLGIAPGIFNIYEPLMFGIPLVLNPFMLVPMLLTPVITTTIGYFTTLIGLIPYTTGIELPITIPIGISGILSNNSLLTGLLQLLTLIPLIGLWYLFLKVQYKSDMETGAYIEEDEDAADEFVNETA</sequence>
<feature type="transmembrane region" description="Helical" evidence="9">
    <location>
        <begin position="288"/>
        <end position="307"/>
    </location>
</feature>
<evidence type="ECO:0000313" key="12">
    <source>
        <dbReference type="Proteomes" id="UP001230220"/>
    </source>
</evidence>
<evidence type="ECO:0000256" key="2">
    <source>
        <dbReference type="ARBA" id="ARBA00022448"/>
    </source>
</evidence>
<feature type="transmembrane region" description="Helical" evidence="9">
    <location>
        <begin position="74"/>
        <end position="93"/>
    </location>
</feature>
<evidence type="ECO:0000256" key="3">
    <source>
        <dbReference type="ARBA" id="ARBA00022475"/>
    </source>
</evidence>
<dbReference type="RefSeq" id="WP_307408841.1">
    <property type="nucleotide sequence ID" value="NZ_JAUSUR010000004.1"/>
</dbReference>
<comment type="function">
    <text evidence="8">The phosphoenolpyruvate-dependent sugar phosphotransferase system (PTS), a major carbohydrate active -transport system, catalyzes the phosphorylation of incoming sugar substrates concomitant with their translocation across the cell membrane.</text>
</comment>
<evidence type="ECO:0000313" key="11">
    <source>
        <dbReference type="EMBL" id="MDQ0361798.1"/>
    </source>
</evidence>
<dbReference type="InterPro" id="IPR004501">
    <property type="entry name" value="PTS_EIIC_3"/>
</dbReference>
<feature type="transmembrane region" description="Helical" evidence="9">
    <location>
        <begin position="142"/>
        <end position="160"/>
    </location>
</feature>
<evidence type="ECO:0000256" key="7">
    <source>
        <dbReference type="ARBA" id="ARBA00023136"/>
    </source>
</evidence>
<feature type="transmembrane region" description="Helical" evidence="9">
    <location>
        <begin position="227"/>
        <end position="245"/>
    </location>
</feature>
<dbReference type="PROSITE" id="PS51105">
    <property type="entry name" value="PTS_EIIC_TYPE_3"/>
    <property type="match status" value="1"/>
</dbReference>
<dbReference type="PANTHER" id="PTHR33989">
    <property type="match status" value="1"/>
</dbReference>
<evidence type="ECO:0000259" key="10">
    <source>
        <dbReference type="PROSITE" id="PS51105"/>
    </source>
</evidence>
<dbReference type="PANTHER" id="PTHR33989:SF4">
    <property type="entry name" value="PTS SYSTEM N,N'-DIACETYLCHITOBIOSE-SPECIFIC EIIC COMPONENT"/>
    <property type="match status" value="1"/>
</dbReference>
<evidence type="ECO:0000256" key="9">
    <source>
        <dbReference type="SAM" id="Phobius"/>
    </source>
</evidence>
<keyword evidence="2 8" id="KW-0813">Transport</keyword>
<dbReference type="EMBL" id="JAUSUR010000004">
    <property type="protein sequence ID" value="MDQ0361798.1"/>
    <property type="molecule type" value="Genomic_DNA"/>
</dbReference>
<evidence type="ECO:0000256" key="5">
    <source>
        <dbReference type="ARBA" id="ARBA00022692"/>
    </source>
</evidence>
<dbReference type="PIRSF" id="PIRSF006351">
    <property type="entry name" value="PTS_EIIC-Cellobiose"/>
    <property type="match status" value="1"/>
</dbReference>
<feature type="domain" description="PTS EIIC type-3" evidence="10">
    <location>
        <begin position="8"/>
        <end position="413"/>
    </location>
</feature>
<reference evidence="11 12" key="1">
    <citation type="submission" date="2023-07" db="EMBL/GenBank/DDBJ databases">
        <title>Genomic Encyclopedia of Type Strains, Phase IV (KMG-IV): sequencing the most valuable type-strain genomes for metagenomic binning, comparative biology and taxonomic classification.</title>
        <authorList>
            <person name="Goeker M."/>
        </authorList>
    </citation>
    <scope>NUCLEOTIDE SEQUENCE [LARGE SCALE GENOMIC DNA]</scope>
    <source>
        <strain evidence="11 12">DSM 16784</strain>
    </source>
</reference>
<protein>
    <recommendedName>
        <fullName evidence="8">Permease IIC component</fullName>
    </recommendedName>
</protein>
<feature type="transmembrane region" description="Helical" evidence="9">
    <location>
        <begin position="100"/>
        <end position="122"/>
    </location>
</feature>
<keyword evidence="6 9" id="KW-1133">Transmembrane helix</keyword>
<accession>A0ABU0E4G7</accession>
<comment type="subcellular location">
    <subcellularLocation>
        <location evidence="1">Cell membrane</location>
        <topology evidence="1">Multi-pass membrane protein</topology>
    </subcellularLocation>
</comment>
<dbReference type="InterPro" id="IPR051088">
    <property type="entry name" value="PTS_Sugar-EIIC/EIIB"/>
</dbReference>
<evidence type="ECO:0000256" key="4">
    <source>
        <dbReference type="ARBA" id="ARBA00022597"/>
    </source>
</evidence>
<keyword evidence="3 8" id="KW-1003">Cell membrane</keyword>
<dbReference type="Proteomes" id="UP001230220">
    <property type="component" value="Unassembled WGS sequence"/>
</dbReference>
<keyword evidence="5 9" id="KW-0812">Transmembrane</keyword>
<dbReference type="InterPro" id="IPR004796">
    <property type="entry name" value="PTS_IIC_cello"/>
</dbReference>
<dbReference type="NCBIfam" id="TIGR00410">
    <property type="entry name" value="lacE"/>
    <property type="match status" value="1"/>
</dbReference>
<organism evidence="11 12">
    <name type="scientific">Breznakia pachnodae</name>
    <dbReference type="NCBI Taxonomy" id="265178"/>
    <lineage>
        <taxon>Bacteria</taxon>
        <taxon>Bacillati</taxon>
        <taxon>Bacillota</taxon>
        <taxon>Erysipelotrichia</taxon>
        <taxon>Erysipelotrichales</taxon>
        <taxon>Erysipelotrichaceae</taxon>
        <taxon>Breznakia</taxon>
    </lineage>
</organism>
<feature type="transmembrane region" description="Helical" evidence="9">
    <location>
        <begin position="346"/>
        <end position="370"/>
    </location>
</feature>
<keyword evidence="12" id="KW-1185">Reference proteome</keyword>
<feature type="transmembrane region" description="Helical" evidence="9">
    <location>
        <begin position="319"/>
        <end position="340"/>
    </location>
</feature>
<proteinExistence type="predicted"/>